<sequence>MSPEAQERALWKLALMSWGADVSGEATAALRERAQEVLTGARPADPVEALLAVAVMGQPGRALQAALERLPAGTERYNVTKSLWALAKSSWPVPDAPPK</sequence>
<reference evidence="1 2" key="1">
    <citation type="journal article" date="2018" name="Plant J.">
        <title>Genome sequences of Chlorella sorokiniana UTEX 1602 and Micractinium conductrix SAG 241.80: implications to maltose excretion by a green alga.</title>
        <authorList>
            <person name="Arriola M.B."/>
            <person name="Velmurugan N."/>
            <person name="Zhang Y."/>
            <person name="Plunkett M.H."/>
            <person name="Hondzo H."/>
            <person name="Barney B.M."/>
        </authorList>
    </citation>
    <scope>NUCLEOTIDE SEQUENCE [LARGE SCALE GENOMIC DNA]</scope>
    <source>
        <strain evidence="2">UTEX 1602</strain>
    </source>
</reference>
<evidence type="ECO:0000313" key="2">
    <source>
        <dbReference type="Proteomes" id="UP000239899"/>
    </source>
</evidence>
<dbReference type="AlphaFoldDB" id="A0A2P6TL49"/>
<accession>A0A2P6TL49</accession>
<dbReference type="EMBL" id="LHPG02000012">
    <property type="protein sequence ID" value="PRW45004.1"/>
    <property type="molecule type" value="Genomic_DNA"/>
</dbReference>
<protein>
    <submittedName>
        <fullName evidence="1">Cytokinesis regulator</fullName>
    </submittedName>
</protein>
<comment type="caution">
    <text evidence="1">The sequence shown here is derived from an EMBL/GenBank/DDBJ whole genome shotgun (WGS) entry which is preliminary data.</text>
</comment>
<name>A0A2P6TL49_CHLSO</name>
<proteinExistence type="predicted"/>
<dbReference type="Proteomes" id="UP000239899">
    <property type="component" value="Unassembled WGS sequence"/>
</dbReference>
<evidence type="ECO:0000313" key="1">
    <source>
        <dbReference type="EMBL" id="PRW45004.1"/>
    </source>
</evidence>
<organism evidence="1 2">
    <name type="scientific">Chlorella sorokiniana</name>
    <name type="common">Freshwater green alga</name>
    <dbReference type="NCBI Taxonomy" id="3076"/>
    <lineage>
        <taxon>Eukaryota</taxon>
        <taxon>Viridiplantae</taxon>
        <taxon>Chlorophyta</taxon>
        <taxon>core chlorophytes</taxon>
        <taxon>Trebouxiophyceae</taxon>
        <taxon>Chlorellales</taxon>
        <taxon>Chlorellaceae</taxon>
        <taxon>Chlorella clade</taxon>
        <taxon>Chlorella</taxon>
    </lineage>
</organism>
<keyword evidence="2" id="KW-1185">Reference proteome</keyword>
<gene>
    <name evidence="1" type="ORF">C2E21_6271</name>
</gene>